<keyword evidence="4" id="KW-1185">Reference proteome</keyword>
<evidence type="ECO:0000313" key="2">
    <source>
        <dbReference type="EMBL" id="KAK7471465.1"/>
    </source>
</evidence>
<protein>
    <submittedName>
        <fullName evidence="2">Uncharacterized protein</fullName>
    </submittedName>
</protein>
<sequence>MISGCSVAEDLRRSRRERPDPDRQRFYLHHRASSSFSPLIKPFMPGLTRYTLWARRPRFSRQPPASQSFPRPHASNKASGGERGEFESAN</sequence>
<accession>A0ABD0JD67</accession>
<dbReference type="Proteomes" id="UP001519460">
    <property type="component" value="Unassembled WGS sequence"/>
</dbReference>
<feature type="compositionally biased region" description="Basic and acidic residues" evidence="1">
    <location>
        <begin position="80"/>
        <end position="90"/>
    </location>
</feature>
<name>A0ABD0JD67_9CAEN</name>
<feature type="region of interest" description="Disordered" evidence="1">
    <location>
        <begin position="59"/>
        <end position="90"/>
    </location>
</feature>
<evidence type="ECO:0000313" key="3">
    <source>
        <dbReference type="EMBL" id="KAK7474599.1"/>
    </source>
</evidence>
<evidence type="ECO:0000256" key="1">
    <source>
        <dbReference type="SAM" id="MobiDB-lite"/>
    </source>
</evidence>
<evidence type="ECO:0000313" key="4">
    <source>
        <dbReference type="Proteomes" id="UP001519460"/>
    </source>
</evidence>
<gene>
    <name evidence="3" type="ORF">BaRGS_00034183</name>
    <name evidence="2" type="ORF">BaRGS_00035901</name>
</gene>
<reference evidence="2" key="3">
    <citation type="submission" date="2023-01" db="EMBL/GenBank/DDBJ databases">
        <authorList>
            <person name="Patra A."/>
        </authorList>
    </citation>
    <scope>NUCLEOTIDE SEQUENCE</scope>
    <source>
        <strain evidence="2">Wonlab-2016</strain>
        <tissue evidence="2">Foot muscle</tissue>
    </source>
</reference>
<reference evidence="2 4" key="2">
    <citation type="journal article" date="2023" name="Sci. Data">
        <title>Genome assembly of the Korean intertidal mud-creeper Batillaria attramentaria.</title>
        <authorList>
            <person name="Patra A.K."/>
            <person name="Ho P.T."/>
            <person name="Jun S."/>
            <person name="Lee S.J."/>
            <person name="Kim Y."/>
            <person name="Won Y.J."/>
        </authorList>
    </citation>
    <scope>NUCLEOTIDE SEQUENCE [LARGE SCALE GENOMIC DNA]</scope>
    <source>
        <strain evidence="2">Wonlab-2016</strain>
    </source>
</reference>
<feature type="region of interest" description="Disordered" evidence="1">
    <location>
        <begin position="1"/>
        <end position="26"/>
    </location>
</feature>
<dbReference type="EMBL" id="JACVVK020000432">
    <property type="protein sequence ID" value="KAK7474599.1"/>
    <property type="molecule type" value="Genomic_DNA"/>
</dbReference>
<comment type="caution">
    <text evidence="2">The sequence shown here is derived from an EMBL/GenBank/DDBJ whole genome shotgun (WGS) entry which is preliminary data.</text>
</comment>
<organism evidence="2 4">
    <name type="scientific">Batillaria attramentaria</name>
    <dbReference type="NCBI Taxonomy" id="370345"/>
    <lineage>
        <taxon>Eukaryota</taxon>
        <taxon>Metazoa</taxon>
        <taxon>Spiralia</taxon>
        <taxon>Lophotrochozoa</taxon>
        <taxon>Mollusca</taxon>
        <taxon>Gastropoda</taxon>
        <taxon>Caenogastropoda</taxon>
        <taxon>Sorbeoconcha</taxon>
        <taxon>Cerithioidea</taxon>
        <taxon>Batillariidae</taxon>
        <taxon>Batillaria</taxon>
    </lineage>
</organism>
<dbReference type="AlphaFoldDB" id="A0ABD0JD67"/>
<dbReference type="EMBL" id="JACVVK020000492">
    <property type="protein sequence ID" value="KAK7471465.1"/>
    <property type="molecule type" value="Genomic_DNA"/>
</dbReference>
<proteinExistence type="predicted"/>
<feature type="compositionally biased region" description="Basic and acidic residues" evidence="1">
    <location>
        <begin position="9"/>
        <end position="25"/>
    </location>
</feature>
<reference evidence="2" key="1">
    <citation type="submission" date="2020-09" db="EMBL/GenBank/DDBJ databases">
        <authorList>
            <person name="Won Y."/>
        </authorList>
    </citation>
    <scope>NUCLEOTIDE SEQUENCE</scope>
    <source>
        <strain evidence="2">Wonlab-2016</strain>
        <tissue evidence="2">Foot muscle</tissue>
    </source>
</reference>